<proteinExistence type="predicted"/>
<dbReference type="OrthoDB" id="2087522at2"/>
<feature type="region of interest" description="Disordered" evidence="1">
    <location>
        <begin position="220"/>
        <end position="239"/>
    </location>
</feature>
<gene>
    <name evidence="2" type="ORF">CHR60_07410</name>
</gene>
<comment type="caution">
    <text evidence="2">The sequence shown here is derived from an EMBL/GenBank/DDBJ whole genome shotgun (WGS) entry which is preliminary data.</text>
</comment>
<dbReference type="AlphaFoldDB" id="A0A2A7B595"/>
<name>A0A2A7B595_9FIRM</name>
<evidence type="ECO:0000256" key="1">
    <source>
        <dbReference type="SAM" id="MobiDB-lite"/>
    </source>
</evidence>
<accession>A0A2A7B595</accession>
<evidence type="ECO:0000313" key="2">
    <source>
        <dbReference type="EMBL" id="PDX86564.1"/>
    </source>
</evidence>
<organism evidence="2 3">
    <name type="scientific">Faecalibacterium prausnitzii</name>
    <dbReference type="NCBI Taxonomy" id="853"/>
    <lineage>
        <taxon>Bacteria</taxon>
        <taxon>Bacillati</taxon>
        <taxon>Bacillota</taxon>
        <taxon>Clostridia</taxon>
        <taxon>Eubacteriales</taxon>
        <taxon>Oscillospiraceae</taxon>
        <taxon>Faecalibacterium</taxon>
    </lineage>
</organism>
<evidence type="ECO:0000313" key="3">
    <source>
        <dbReference type="Proteomes" id="UP000220904"/>
    </source>
</evidence>
<dbReference type="RefSeq" id="WP_097792436.1">
    <property type="nucleotide sequence ID" value="NZ_NOUV01000014.1"/>
</dbReference>
<protein>
    <submittedName>
        <fullName evidence="2">Uncharacterized protein</fullName>
    </submittedName>
</protein>
<reference evidence="2 3" key="1">
    <citation type="journal article" date="2017" name="Front. Microbiol.">
        <title>New Insights into the Diversity of the Genus Faecalibacterium.</title>
        <authorList>
            <person name="Benevides L."/>
            <person name="Burman S."/>
            <person name="Martin R."/>
            <person name="Robert V."/>
            <person name="Thomas M."/>
            <person name="Miquel S."/>
            <person name="Chain F."/>
            <person name="Sokol H."/>
            <person name="Bermudez-Humaran L.G."/>
            <person name="Morrison M."/>
            <person name="Langella P."/>
            <person name="Azevedo V.A."/>
            <person name="Chatel J.M."/>
            <person name="Soares S."/>
        </authorList>
    </citation>
    <scope>NUCLEOTIDE SEQUENCE [LARGE SCALE GENOMIC DNA]</scope>
    <source>
        <strain evidence="2 3">AHMP21</strain>
    </source>
</reference>
<feature type="compositionally biased region" description="Low complexity" evidence="1">
    <location>
        <begin position="220"/>
        <end position="234"/>
    </location>
</feature>
<dbReference type="NCBIfam" id="NF047561">
    <property type="entry name" value="orf58_phage_fam"/>
    <property type="match status" value="1"/>
</dbReference>
<dbReference type="Proteomes" id="UP000220904">
    <property type="component" value="Unassembled WGS sequence"/>
</dbReference>
<sequence>MQRNFNRQYRVRIGKDRSTGKEIGAINSDTGRALRCRFSVEIGESVSSNTGKINLWNLSKETLQLLEKEDCLIELSAGYDDDIPVIMGGTITCCSTSSDSADHETTIEFADSFTSARDGTVSLSYSGSVSGQRIIEDCASKIGCGVRYSKSVQFSEFKNFAFVGKGKSLVEKICKKDGFRWSIQNGVIQICAVDEPITNAAYLISPDTGLIGSPVPFFNSSQSSDKNSSKSSKNTTKRKSKKGLEITYLMNGHIHIDDYIRLESKSYSGNYRMSKIAFSGDTDGGDWICKAQIVEVKK</sequence>
<dbReference type="EMBL" id="NOUV01000014">
    <property type="protein sequence ID" value="PDX86564.1"/>
    <property type="molecule type" value="Genomic_DNA"/>
</dbReference>